<dbReference type="InterPro" id="IPR050397">
    <property type="entry name" value="Env_Response_Regulators"/>
</dbReference>
<dbReference type="InterPro" id="IPR018490">
    <property type="entry name" value="cNMP-bd_dom_sf"/>
</dbReference>
<dbReference type="HOGENOM" id="CLU_075053_3_2_0"/>
<feature type="domain" description="HTH crp-type" evidence="5">
    <location>
        <begin position="139"/>
        <end position="213"/>
    </location>
</feature>
<dbReference type="PRINTS" id="PR00034">
    <property type="entry name" value="HTHCRP"/>
</dbReference>
<dbReference type="SMART" id="SM00419">
    <property type="entry name" value="HTH_CRP"/>
    <property type="match status" value="1"/>
</dbReference>
<dbReference type="InterPro" id="IPR014710">
    <property type="entry name" value="RmlC-like_jellyroll"/>
</dbReference>
<dbReference type="Gene3D" id="2.60.120.10">
    <property type="entry name" value="Jelly Rolls"/>
    <property type="match status" value="1"/>
</dbReference>
<dbReference type="InterPro" id="IPR036388">
    <property type="entry name" value="WH-like_DNA-bd_sf"/>
</dbReference>
<dbReference type="AlphaFoldDB" id="E8U997"/>
<dbReference type="EMBL" id="CP002454">
    <property type="protein sequence ID" value="ADV67636.1"/>
    <property type="molecule type" value="Genomic_DNA"/>
</dbReference>
<dbReference type="GO" id="GO:0005829">
    <property type="term" value="C:cytosol"/>
    <property type="evidence" value="ECO:0007669"/>
    <property type="project" value="TreeGrafter"/>
</dbReference>
<dbReference type="GO" id="GO:0003700">
    <property type="term" value="F:DNA-binding transcription factor activity"/>
    <property type="evidence" value="ECO:0007669"/>
    <property type="project" value="TreeGrafter"/>
</dbReference>
<dbReference type="InterPro" id="IPR036390">
    <property type="entry name" value="WH_DNA-bd_sf"/>
</dbReference>
<feature type="domain" description="Cyclic nucleotide-binding" evidence="4">
    <location>
        <begin position="5"/>
        <end position="125"/>
    </location>
</feature>
<dbReference type="PANTHER" id="PTHR24567">
    <property type="entry name" value="CRP FAMILY TRANSCRIPTIONAL REGULATORY PROTEIN"/>
    <property type="match status" value="1"/>
</dbReference>
<dbReference type="SUPFAM" id="SSF46785">
    <property type="entry name" value="Winged helix' DNA-binding domain"/>
    <property type="match status" value="1"/>
</dbReference>
<evidence type="ECO:0000259" key="4">
    <source>
        <dbReference type="PROSITE" id="PS50042"/>
    </source>
</evidence>
<protein>
    <submittedName>
        <fullName evidence="6">Transcriptional regulator, Crp/Fnr family</fullName>
    </submittedName>
</protein>
<dbReference type="PROSITE" id="PS51063">
    <property type="entry name" value="HTH_CRP_2"/>
    <property type="match status" value="1"/>
</dbReference>
<dbReference type="Proteomes" id="UP000008635">
    <property type="component" value="Chromosome"/>
</dbReference>
<dbReference type="Pfam" id="PF00027">
    <property type="entry name" value="cNMP_binding"/>
    <property type="match status" value="1"/>
</dbReference>
<gene>
    <name evidence="6" type="ordered locus">Deima_1991</name>
</gene>
<evidence type="ECO:0000313" key="6">
    <source>
        <dbReference type="EMBL" id="ADV67636.1"/>
    </source>
</evidence>
<evidence type="ECO:0000256" key="1">
    <source>
        <dbReference type="ARBA" id="ARBA00023015"/>
    </source>
</evidence>
<dbReference type="CDD" id="cd00038">
    <property type="entry name" value="CAP_ED"/>
    <property type="match status" value="1"/>
</dbReference>
<dbReference type="PANTHER" id="PTHR24567:SF74">
    <property type="entry name" value="HTH-TYPE TRANSCRIPTIONAL REGULATOR ARCR"/>
    <property type="match status" value="1"/>
</dbReference>
<evidence type="ECO:0000256" key="3">
    <source>
        <dbReference type="ARBA" id="ARBA00023163"/>
    </source>
</evidence>
<evidence type="ECO:0000256" key="2">
    <source>
        <dbReference type="ARBA" id="ARBA00023125"/>
    </source>
</evidence>
<sequence length="225" mass="24067">MLPEFLTALPEDGRAAVLSACRHGAWSRGSLLYHSEDAADTLFLLSKGYVRLYRLGSGAREVTVNVHGPGDLLGTGAVAPGRAYGLDAEAMEDTEALLLGGELLRDLVRAHPTLGVALSAQLTRQTRSLQERLTHLVFLEVSQRLALALLDLAVQSGGDLTAGPVALSNRISHQDLAHLVGSTRETITKLLGEFKARGILDLGYRRIVIMDEAALRAAAREPLSA</sequence>
<keyword evidence="1" id="KW-0805">Transcription regulation</keyword>
<keyword evidence="7" id="KW-1185">Reference proteome</keyword>
<dbReference type="STRING" id="709986.Deima_1991"/>
<dbReference type="InterPro" id="IPR012318">
    <property type="entry name" value="HTH_CRP"/>
</dbReference>
<accession>E8U997</accession>
<dbReference type="KEGG" id="dmr:Deima_1991"/>
<dbReference type="eggNOG" id="COG0664">
    <property type="taxonomic scope" value="Bacteria"/>
</dbReference>
<name>E8U997_DEIML</name>
<dbReference type="SUPFAM" id="SSF51206">
    <property type="entry name" value="cAMP-binding domain-like"/>
    <property type="match status" value="1"/>
</dbReference>
<proteinExistence type="predicted"/>
<evidence type="ECO:0000259" key="5">
    <source>
        <dbReference type="PROSITE" id="PS51063"/>
    </source>
</evidence>
<dbReference type="PROSITE" id="PS50042">
    <property type="entry name" value="CNMP_BINDING_3"/>
    <property type="match status" value="1"/>
</dbReference>
<dbReference type="FunFam" id="1.10.10.10:FF:000019">
    <property type="entry name" value="Crp/Fnr family transcriptional regulator"/>
    <property type="match status" value="1"/>
</dbReference>
<dbReference type="InterPro" id="IPR000595">
    <property type="entry name" value="cNMP-bd_dom"/>
</dbReference>
<dbReference type="OrthoDB" id="9812325at2"/>
<dbReference type="Gene3D" id="1.10.10.10">
    <property type="entry name" value="Winged helix-like DNA-binding domain superfamily/Winged helix DNA-binding domain"/>
    <property type="match status" value="1"/>
</dbReference>
<keyword evidence="3" id="KW-0804">Transcription</keyword>
<keyword evidence="2" id="KW-0238">DNA-binding</keyword>
<evidence type="ECO:0000313" key="7">
    <source>
        <dbReference type="Proteomes" id="UP000008635"/>
    </source>
</evidence>
<dbReference type="Pfam" id="PF13545">
    <property type="entry name" value="HTH_Crp_2"/>
    <property type="match status" value="1"/>
</dbReference>
<organism evidence="6 7">
    <name type="scientific">Deinococcus maricopensis (strain DSM 21211 / LMG 22137 / NRRL B-23946 / LB-34)</name>
    <dbReference type="NCBI Taxonomy" id="709986"/>
    <lineage>
        <taxon>Bacteria</taxon>
        <taxon>Thermotogati</taxon>
        <taxon>Deinococcota</taxon>
        <taxon>Deinococci</taxon>
        <taxon>Deinococcales</taxon>
        <taxon>Deinococcaceae</taxon>
        <taxon>Deinococcus</taxon>
    </lineage>
</organism>
<dbReference type="RefSeq" id="WP_013557141.1">
    <property type="nucleotide sequence ID" value="NC_014958.1"/>
</dbReference>
<dbReference type="SMART" id="SM00100">
    <property type="entry name" value="cNMP"/>
    <property type="match status" value="1"/>
</dbReference>
<dbReference type="GO" id="GO:0003677">
    <property type="term" value="F:DNA binding"/>
    <property type="evidence" value="ECO:0007669"/>
    <property type="project" value="UniProtKB-KW"/>
</dbReference>
<reference evidence="6 7" key="1">
    <citation type="journal article" date="2011" name="Stand. Genomic Sci.">
        <title>Complete genome sequence of Deinococcus maricopensis type strain (LB-34).</title>
        <authorList>
            <person name="Pukall R."/>
            <person name="Zeytun A."/>
            <person name="Lucas S."/>
            <person name="Lapidus A."/>
            <person name="Hammon N."/>
            <person name="Deshpande S."/>
            <person name="Nolan M."/>
            <person name="Cheng J.F."/>
            <person name="Pitluck S."/>
            <person name="Liolios K."/>
            <person name="Pagani I."/>
            <person name="Mikhailova N."/>
            <person name="Ivanova N."/>
            <person name="Mavromatis K."/>
            <person name="Pati A."/>
            <person name="Tapia R."/>
            <person name="Han C."/>
            <person name="Goodwin L."/>
            <person name="Chen A."/>
            <person name="Palaniappan K."/>
            <person name="Land M."/>
            <person name="Hauser L."/>
            <person name="Chang Y.J."/>
            <person name="Jeffries C.D."/>
            <person name="Brambilla E.M."/>
            <person name="Rohde M."/>
            <person name="Goker M."/>
            <person name="Detter J.C."/>
            <person name="Woyke T."/>
            <person name="Bristow J."/>
            <person name="Eisen J.A."/>
            <person name="Markowitz V."/>
            <person name="Hugenholtz P."/>
            <person name="Kyrpides N.C."/>
            <person name="Klenk H.P."/>
        </authorList>
    </citation>
    <scope>NUCLEOTIDE SEQUENCE [LARGE SCALE GENOMIC DNA]</scope>
    <source>
        <strain evidence="7">DSM 21211 / LMG 22137 / NRRL B-23946 / LB-34</strain>
    </source>
</reference>
<reference evidence="7" key="2">
    <citation type="submission" date="2011-01" db="EMBL/GenBank/DDBJ databases">
        <title>The complete genome of Deinococcus maricopensis DSM 21211.</title>
        <authorList>
            <consortium name="US DOE Joint Genome Institute (JGI-PGF)"/>
            <person name="Lucas S."/>
            <person name="Copeland A."/>
            <person name="Lapidus A."/>
            <person name="Goodwin L."/>
            <person name="Pitluck S."/>
            <person name="Kyrpides N."/>
            <person name="Mavromatis K."/>
            <person name="Pagani I."/>
            <person name="Ivanova N."/>
            <person name="Ovchinnikova G."/>
            <person name="Zeytun A."/>
            <person name="Detter J.C."/>
            <person name="Han C."/>
            <person name="Land M."/>
            <person name="Hauser L."/>
            <person name="Markowitz V."/>
            <person name="Cheng J.-F."/>
            <person name="Hugenholtz P."/>
            <person name="Woyke T."/>
            <person name="Wu D."/>
            <person name="Pukall R."/>
            <person name="Gehrich-Schroeter G."/>
            <person name="Brambilla E."/>
            <person name="Klenk H.-P."/>
            <person name="Eisen J.A."/>
        </authorList>
    </citation>
    <scope>NUCLEOTIDE SEQUENCE [LARGE SCALE GENOMIC DNA]</scope>
    <source>
        <strain evidence="7">DSM 21211 / LMG 22137 / NRRL B-23946 / LB-34</strain>
    </source>
</reference>